<dbReference type="GO" id="GO:0006355">
    <property type="term" value="P:regulation of DNA-templated transcription"/>
    <property type="evidence" value="ECO:0007669"/>
    <property type="project" value="InterPro"/>
</dbReference>
<dbReference type="InterPro" id="IPR036388">
    <property type="entry name" value="WH-like_DNA-bd_sf"/>
</dbReference>
<dbReference type="Gene3D" id="3.40.50.300">
    <property type="entry name" value="P-loop containing nucleotide triphosphate hydrolases"/>
    <property type="match status" value="1"/>
</dbReference>
<evidence type="ECO:0000313" key="9">
    <source>
        <dbReference type="Proteomes" id="UP000584931"/>
    </source>
</evidence>
<dbReference type="EMBL" id="JACCHL010000001">
    <property type="protein sequence ID" value="NYH54841.1"/>
    <property type="molecule type" value="Genomic_DNA"/>
</dbReference>
<evidence type="ECO:0000256" key="4">
    <source>
        <dbReference type="ARBA" id="ARBA00023163"/>
    </source>
</evidence>
<dbReference type="InterPro" id="IPR051677">
    <property type="entry name" value="AfsR-DnrI-RedD_regulator"/>
</dbReference>
<keyword evidence="2" id="KW-0805">Transcription regulation</keyword>
<evidence type="ECO:0000256" key="6">
    <source>
        <dbReference type="SAM" id="MobiDB-lite"/>
    </source>
</evidence>
<dbReference type="GO" id="GO:0043531">
    <property type="term" value="F:ADP binding"/>
    <property type="evidence" value="ECO:0007669"/>
    <property type="project" value="InterPro"/>
</dbReference>
<dbReference type="SUPFAM" id="SSF48452">
    <property type="entry name" value="TPR-like"/>
    <property type="match status" value="1"/>
</dbReference>
<dbReference type="InterPro" id="IPR027417">
    <property type="entry name" value="P-loop_NTPase"/>
</dbReference>
<name>A0A7Z0BL33_9ACTN</name>
<dbReference type="SMART" id="SM00862">
    <property type="entry name" value="Trans_reg_C"/>
    <property type="match status" value="1"/>
</dbReference>
<dbReference type="GO" id="GO:0000160">
    <property type="term" value="P:phosphorelay signal transduction system"/>
    <property type="evidence" value="ECO:0007669"/>
    <property type="project" value="InterPro"/>
</dbReference>
<dbReference type="GO" id="GO:0003677">
    <property type="term" value="F:DNA binding"/>
    <property type="evidence" value="ECO:0007669"/>
    <property type="project" value="UniProtKB-UniRule"/>
</dbReference>
<dbReference type="InterPro" id="IPR016032">
    <property type="entry name" value="Sig_transdc_resp-reg_C-effctor"/>
</dbReference>
<protein>
    <submittedName>
        <fullName evidence="8">DNA-binding SARP family transcriptional activator</fullName>
    </submittedName>
</protein>
<comment type="caution">
    <text evidence="8">The sequence shown here is derived from an EMBL/GenBank/DDBJ whole genome shotgun (WGS) entry which is preliminary data.</text>
</comment>
<dbReference type="Pfam" id="PF03704">
    <property type="entry name" value="BTAD"/>
    <property type="match status" value="1"/>
</dbReference>
<feature type="DNA-binding region" description="OmpR/PhoB-type" evidence="5">
    <location>
        <begin position="1"/>
        <end position="85"/>
    </location>
</feature>
<proteinExistence type="inferred from homology"/>
<evidence type="ECO:0000256" key="1">
    <source>
        <dbReference type="ARBA" id="ARBA00005820"/>
    </source>
</evidence>
<feature type="region of interest" description="Disordered" evidence="6">
    <location>
        <begin position="494"/>
        <end position="516"/>
    </location>
</feature>
<dbReference type="InterPro" id="IPR011990">
    <property type="entry name" value="TPR-like_helical_dom_sf"/>
</dbReference>
<accession>A0A7Z0BL33</accession>
<dbReference type="PRINTS" id="PR00364">
    <property type="entry name" value="DISEASERSIST"/>
</dbReference>
<dbReference type="Gene3D" id="1.25.40.10">
    <property type="entry name" value="Tetratricopeptide repeat domain"/>
    <property type="match status" value="1"/>
</dbReference>
<evidence type="ECO:0000256" key="2">
    <source>
        <dbReference type="ARBA" id="ARBA00023015"/>
    </source>
</evidence>
<dbReference type="AlphaFoldDB" id="A0A7Z0BL33"/>
<dbReference type="InterPro" id="IPR001867">
    <property type="entry name" value="OmpR/PhoB-type_DNA-bd"/>
</dbReference>
<dbReference type="SMART" id="SM01043">
    <property type="entry name" value="BTAD"/>
    <property type="match status" value="1"/>
</dbReference>
<dbReference type="PANTHER" id="PTHR35807:SF1">
    <property type="entry name" value="TRANSCRIPTIONAL REGULATOR REDD"/>
    <property type="match status" value="1"/>
</dbReference>
<gene>
    <name evidence="8" type="ORF">HNR06_004430</name>
</gene>
<keyword evidence="4" id="KW-0804">Transcription</keyword>
<dbReference type="Proteomes" id="UP000584931">
    <property type="component" value="Unassembled WGS sequence"/>
</dbReference>
<keyword evidence="3 5" id="KW-0238">DNA-binding</keyword>
<dbReference type="InterPro" id="IPR005158">
    <property type="entry name" value="BTAD"/>
</dbReference>
<dbReference type="InterPro" id="IPR041664">
    <property type="entry name" value="AAA_16"/>
</dbReference>
<dbReference type="Pfam" id="PF13191">
    <property type="entry name" value="AAA_16"/>
    <property type="match status" value="1"/>
</dbReference>
<dbReference type="CDD" id="cd15831">
    <property type="entry name" value="BTAD"/>
    <property type="match status" value="1"/>
</dbReference>
<dbReference type="PROSITE" id="PS51755">
    <property type="entry name" value="OMPR_PHOB"/>
    <property type="match status" value="1"/>
</dbReference>
<feature type="domain" description="OmpR/PhoB-type" evidence="7">
    <location>
        <begin position="1"/>
        <end position="85"/>
    </location>
</feature>
<dbReference type="Gene3D" id="1.10.10.10">
    <property type="entry name" value="Winged helix-like DNA-binding domain superfamily/Winged helix DNA-binding domain"/>
    <property type="match status" value="1"/>
</dbReference>
<reference evidence="8 9" key="1">
    <citation type="submission" date="2020-07" db="EMBL/GenBank/DDBJ databases">
        <title>Sequencing the genomes of 1000 actinobacteria strains.</title>
        <authorList>
            <person name="Klenk H.-P."/>
        </authorList>
    </citation>
    <scope>NUCLEOTIDE SEQUENCE [LARGE SCALE GENOMIC DNA]</scope>
    <source>
        <strain evidence="8 9">DSM 45278</strain>
    </source>
</reference>
<sequence>MLGSVEVHIGGRLVQTGGPKRRTVLAALLLQPNVVVSDDRLIDLVWGERPPRSARPQLQVHVHGLRKVLGSNTIIRSGCGYRVAVTAGATDSDVFERFLARARSERAAGRLDEAARNLRTALSLWTGPALDGVAPALAAHARPALEERRLHALEELHGVEIDRGNGATAVPELRALCAEHPTHERFTGLLMSALHACGRTGEALEAYATLRERLADELGTDPGAWLRQLHLDLLTTGRGGERAHGPHRVHHVHRVRRVRQVRPAELPCGVGGLVGRSAELSALDRALDADREADRSPTVFLLTGVAGVGKTALALHWSHTVRQHFHDGQLYVDLRGSAPDGRATRPDDALRQLLRGLGAASQRLPTGTGELAKLFRSVTADQRLLFLFDDAASVEQVAPLLPTGPGSAVLVTSRQRLTGLVALFGARHLPLDVLSEESSVELFLSVAGARSPATELALVTRIADRCGRLPLTLRLAAAALAVGGSPVDRLWPGVPGAVSGPPTERPALVPSDPAPG</sequence>
<evidence type="ECO:0000313" key="8">
    <source>
        <dbReference type="EMBL" id="NYH54841.1"/>
    </source>
</evidence>
<evidence type="ECO:0000259" key="7">
    <source>
        <dbReference type="PROSITE" id="PS51755"/>
    </source>
</evidence>
<dbReference type="SUPFAM" id="SSF46894">
    <property type="entry name" value="C-terminal effector domain of the bipartite response regulators"/>
    <property type="match status" value="1"/>
</dbReference>
<dbReference type="Pfam" id="PF00486">
    <property type="entry name" value="Trans_reg_C"/>
    <property type="match status" value="1"/>
</dbReference>
<organism evidence="8 9">
    <name type="scientific">Nocardiopsis sinuspersici</name>
    <dbReference type="NCBI Taxonomy" id="501010"/>
    <lineage>
        <taxon>Bacteria</taxon>
        <taxon>Bacillati</taxon>
        <taxon>Actinomycetota</taxon>
        <taxon>Actinomycetes</taxon>
        <taxon>Streptosporangiales</taxon>
        <taxon>Nocardiopsidaceae</taxon>
        <taxon>Nocardiopsis</taxon>
    </lineage>
</organism>
<evidence type="ECO:0000256" key="5">
    <source>
        <dbReference type="PROSITE-ProRule" id="PRU01091"/>
    </source>
</evidence>
<dbReference type="SUPFAM" id="SSF52540">
    <property type="entry name" value="P-loop containing nucleoside triphosphate hydrolases"/>
    <property type="match status" value="1"/>
</dbReference>
<dbReference type="RefSeq" id="WP_237683421.1">
    <property type="nucleotide sequence ID" value="NZ_JACCHL010000001.1"/>
</dbReference>
<dbReference type="PANTHER" id="PTHR35807">
    <property type="entry name" value="TRANSCRIPTIONAL REGULATOR REDD-RELATED"/>
    <property type="match status" value="1"/>
</dbReference>
<comment type="similarity">
    <text evidence="1">Belongs to the AfsR/DnrI/RedD regulatory family.</text>
</comment>
<evidence type="ECO:0000256" key="3">
    <source>
        <dbReference type="ARBA" id="ARBA00023125"/>
    </source>
</evidence>